<dbReference type="Proteomes" id="UP000256388">
    <property type="component" value="Unassembled WGS sequence"/>
</dbReference>
<comment type="catalytic activity">
    <reaction evidence="3 5">
        <text>L-methionyl-[protein] + [thioredoxin]-disulfide + H2O = L-methionyl-(S)-S-oxide-[protein] + [thioredoxin]-dithiol</text>
        <dbReference type="Rhea" id="RHEA:14217"/>
        <dbReference type="Rhea" id="RHEA-COMP:10698"/>
        <dbReference type="Rhea" id="RHEA-COMP:10700"/>
        <dbReference type="Rhea" id="RHEA-COMP:12313"/>
        <dbReference type="Rhea" id="RHEA-COMP:12315"/>
        <dbReference type="ChEBI" id="CHEBI:15377"/>
        <dbReference type="ChEBI" id="CHEBI:16044"/>
        <dbReference type="ChEBI" id="CHEBI:29950"/>
        <dbReference type="ChEBI" id="CHEBI:44120"/>
        <dbReference type="ChEBI" id="CHEBI:50058"/>
        <dbReference type="EC" id="1.8.4.11"/>
    </reaction>
</comment>
<accession>A0A347ZUK7</accession>
<evidence type="ECO:0000256" key="1">
    <source>
        <dbReference type="ARBA" id="ARBA00005591"/>
    </source>
</evidence>
<dbReference type="Gene3D" id="3.30.1060.10">
    <property type="entry name" value="Peptide methionine sulphoxide reductase MsrA"/>
    <property type="match status" value="1"/>
</dbReference>
<evidence type="ECO:0000313" key="7">
    <source>
        <dbReference type="EMBL" id="REG10425.1"/>
    </source>
</evidence>
<evidence type="ECO:0000313" key="8">
    <source>
        <dbReference type="Proteomes" id="UP000256388"/>
    </source>
</evidence>
<feature type="active site" evidence="5">
    <location>
        <position position="13"/>
    </location>
</feature>
<sequence length="181" mass="20547">MNKTEKAVFGGGCFWCTEAIFKRVKGVVSVTPGYAGGEVPHPTYEQVCRGTTGHAEVIEVEYDPQVVSYADLLQVFWYAHDPTTLDRQGNDIGKQYRSIILYASEEQKKQAEASLKNADQSGMFQKPIVTRVEKLEAFFPAEDYHMDYFANNPDQPYCRAVISPKVQHFLRDHMDVLKESD</sequence>
<organism evidence="7 8">
    <name type="scientific">Pelolinea submarina</name>
    <dbReference type="NCBI Taxonomy" id="913107"/>
    <lineage>
        <taxon>Bacteria</taxon>
        <taxon>Bacillati</taxon>
        <taxon>Chloroflexota</taxon>
        <taxon>Anaerolineae</taxon>
        <taxon>Anaerolineales</taxon>
        <taxon>Anaerolineaceae</taxon>
        <taxon>Pelolinea</taxon>
    </lineage>
</organism>
<feature type="domain" description="Peptide methionine sulphoxide reductase MsrA" evidence="6">
    <location>
        <begin position="6"/>
        <end position="158"/>
    </location>
</feature>
<comment type="function">
    <text evidence="5">Has an important function as a repair enzyme for proteins that have been inactivated by oxidation. Catalyzes the reversible oxidation-reduction of methionine sulfoxide in proteins to methionine.</text>
</comment>
<dbReference type="SUPFAM" id="SSF55068">
    <property type="entry name" value="Peptide methionine sulfoxide reductase"/>
    <property type="match status" value="1"/>
</dbReference>
<comment type="similarity">
    <text evidence="1 5">Belongs to the MsrA Met sulfoxide reductase family.</text>
</comment>
<evidence type="ECO:0000259" key="6">
    <source>
        <dbReference type="Pfam" id="PF01625"/>
    </source>
</evidence>
<dbReference type="Pfam" id="PF01625">
    <property type="entry name" value="PMSR"/>
    <property type="match status" value="1"/>
</dbReference>
<evidence type="ECO:0000256" key="5">
    <source>
        <dbReference type="HAMAP-Rule" id="MF_01401"/>
    </source>
</evidence>
<comment type="catalytic activity">
    <reaction evidence="4 5">
        <text>[thioredoxin]-disulfide + L-methionine + H2O = L-methionine (S)-S-oxide + [thioredoxin]-dithiol</text>
        <dbReference type="Rhea" id="RHEA:19993"/>
        <dbReference type="Rhea" id="RHEA-COMP:10698"/>
        <dbReference type="Rhea" id="RHEA-COMP:10700"/>
        <dbReference type="ChEBI" id="CHEBI:15377"/>
        <dbReference type="ChEBI" id="CHEBI:29950"/>
        <dbReference type="ChEBI" id="CHEBI:50058"/>
        <dbReference type="ChEBI" id="CHEBI:57844"/>
        <dbReference type="ChEBI" id="CHEBI:58772"/>
        <dbReference type="EC" id="1.8.4.11"/>
    </reaction>
</comment>
<dbReference type="EMBL" id="QUMS01000001">
    <property type="protein sequence ID" value="REG10425.1"/>
    <property type="molecule type" value="Genomic_DNA"/>
</dbReference>
<proteinExistence type="inferred from homology"/>
<dbReference type="PANTHER" id="PTHR43774:SF1">
    <property type="entry name" value="PEPTIDE METHIONINE SULFOXIDE REDUCTASE MSRA 2"/>
    <property type="match status" value="1"/>
</dbReference>
<keyword evidence="8" id="KW-1185">Reference proteome</keyword>
<evidence type="ECO:0000256" key="2">
    <source>
        <dbReference type="ARBA" id="ARBA00023002"/>
    </source>
</evidence>
<gene>
    <name evidence="5" type="primary">msrA</name>
    <name evidence="7" type="ORF">DFR64_0283</name>
</gene>
<evidence type="ECO:0000256" key="4">
    <source>
        <dbReference type="ARBA" id="ARBA00048782"/>
    </source>
</evidence>
<dbReference type="OrthoDB" id="4174719at2"/>
<dbReference type="AlphaFoldDB" id="A0A347ZUK7"/>
<dbReference type="GO" id="GO:0008113">
    <property type="term" value="F:peptide-methionine (S)-S-oxide reductase activity"/>
    <property type="evidence" value="ECO:0007669"/>
    <property type="project" value="UniProtKB-UniRule"/>
</dbReference>
<dbReference type="RefSeq" id="WP_116223608.1">
    <property type="nucleotide sequence ID" value="NZ_AP018437.1"/>
</dbReference>
<protein>
    <recommendedName>
        <fullName evidence="5">Peptide methionine sulfoxide reductase MsrA</fullName>
        <shortName evidence="5">Protein-methionine-S-oxide reductase</shortName>
        <ecNumber evidence="5">1.8.4.11</ecNumber>
    </recommendedName>
    <alternativeName>
        <fullName evidence="5">Peptide-methionine (S)-S-oxide reductase</fullName>
        <shortName evidence="5">Peptide Met(O) reductase</shortName>
    </alternativeName>
</protein>
<dbReference type="PANTHER" id="PTHR43774">
    <property type="entry name" value="PEPTIDE METHIONINE SULFOXIDE REDUCTASE"/>
    <property type="match status" value="1"/>
</dbReference>
<evidence type="ECO:0000256" key="3">
    <source>
        <dbReference type="ARBA" id="ARBA00047806"/>
    </source>
</evidence>
<reference evidence="7 8" key="1">
    <citation type="submission" date="2018-08" db="EMBL/GenBank/DDBJ databases">
        <title>Genomic Encyclopedia of Type Strains, Phase IV (KMG-IV): sequencing the most valuable type-strain genomes for metagenomic binning, comparative biology and taxonomic classification.</title>
        <authorList>
            <person name="Goeker M."/>
        </authorList>
    </citation>
    <scope>NUCLEOTIDE SEQUENCE [LARGE SCALE GENOMIC DNA]</scope>
    <source>
        <strain evidence="7 8">DSM 23923</strain>
    </source>
</reference>
<name>A0A347ZUK7_9CHLR</name>
<comment type="caution">
    <text evidence="7">The sequence shown here is derived from an EMBL/GenBank/DDBJ whole genome shotgun (WGS) entry which is preliminary data.</text>
</comment>
<dbReference type="NCBIfam" id="TIGR00401">
    <property type="entry name" value="msrA"/>
    <property type="match status" value="1"/>
</dbReference>
<dbReference type="InterPro" id="IPR002569">
    <property type="entry name" value="Met_Sox_Rdtase_MsrA_dom"/>
</dbReference>
<dbReference type="EC" id="1.8.4.11" evidence="5"/>
<dbReference type="HAMAP" id="MF_01401">
    <property type="entry name" value="MsrA"/>
    <property type="match status" value="1"/>
</dbReference>
<dbReference type="InterPro" id="IPR036509">
    <property type="entry name" value="Met_Sox_Rdtase_MsrA_sf"/>
</dbReference>
<keyword evidence="2 5" id="KW-0560">Oxidoreductase</keyword>
<dbReference type="GO" id="GO:0033744">
    <property type="term" value="F:L-methionine:thioredoxin-disulfide S-oxidoreductase activity"/>
    <property type="evidence" value="ECO:0007669"/>
    <property type="project" value="RHEA"/>
</dbReference>